<sequence length="296" mass="33805">MKIADILKKKMTFSFEVFPPKEKQPIEPLINTLNQLYQFQPDFVSCTYGAGGTNVGRNMEICHEIKKAGMAIPMTHFTCISNTREGIKRELEEYISKGVENVLALRGDIPSGWEDTRGDFQHANQLIAFIKENFPDMGIAAAGAPEKHIQCDTFEEDIAHIRMKQDAGADFIMSQLCYDLEQFERWVEMLRKAGIHLPIVVGVMPVLNKEATLRMTLSMNGCSIPRELAEIISRYYNNPEDFKKAGKEYTIKQIFRYMNLGVNGIHIYSLNKYEDVSEIVQGAGWRKNLDQKVILR</sequence>
<dbReference type="UniPathway" id="UPA00193"/>
<organism evidence="9 10">
    <name type="scientific">Velocimicrobium porci</name>
    <dbReference type="NCBI Taxonomy" id="2606634"/>
    <lineage>
        <taxon>Bacteria</taxon>
        <taxon>Bacillati</taxon>
        <taxon>Bacillota</taxon>
        <taxon>Clostridia</taxon>
        <taxon>Lachnospirales</taxon>
        <taxon>Lachnospiraceae</taxon>
        <taxon>Velocimicrobium</taxon>
    </lineage>
</organism>
<evidence type="ECO:0000313" key="9">
    <source>
        <dbReference type="EMBL" id="MSS62485.1"/>
    </source>
</evidence>
<comment type="similarity">
    <text evidence="3 8">Belongs to the methylenetetrahydrofolate reductase family.</text>
</comment>
<comment type="cofactor">
    <cofactor evidence="1 8">
        <name>FAD</name>
        <dbReference type="ChEBI" id="CHEBI:57692"/>
    </cofactor>
</comment>
<dbReference type="GO" id="GO:0106312">
    <property type="term" value="F:methylenetetrahydrofolate reductase (NADH) activity"/>
    <property type="evidence" value="ECO:0007669"/>
    <property type="project" value="UniProtKB-EC"/>
</dbReference>
<evidence type="ECO:0000256" key="6">
    <source>
        <dbReference type="ARBA" id="ARBA00023002"/>
    </source>
</evidence>
<dbReference type="PANTHER" id="PTHR45754:SF3">
    <property type="entry name" value="METHYLENETETRAHYDROFOLATE REDUCTASE (NADPH)"/>
    <property type="match status" value="1"/>
</dbReference>
<comment type="pathway">
    <text evidence="2 8">One-carbon metabolism; tetrahydrofolate interconversion.</text>
</comment>
<dbReference type="GO" id="GO:0009086">
    <property type="term" value="P:methionine biosynthetic process"/>
    <property type="evidence" value="ECO:0007669"/>
    <property type="project" value="TreeGrafter"/>
</dbReference>
<dbReference type="GO" id="GO:0035999">
    <property type="term" value="P:tetrahydrofolate interconversion"/>
    <property type="evidence" value="ECO:0007669"/>
    <property type="project" value="UniProtKB-UniPathway"/>
</dbReference>
<dbReference type="Proteomes" id="UP000482209">
    <property type="component" value="Unassembled WGS sequence"/>
</dbReference>
<evidence type="ECO:0000313" key="10">
    <source>
        <dbReference type="Proteomes" id="UP000482209"/>
    </source>
</evidence>
<dbReference type="AlphaFoldDB" id="A0A6L5XUL9"/>
<gene>
    <name evidence="9" type="ORF">FYJ58_01070</name>
</gene>
<dbReference type="CDD" id="cd00537">
    <property type="entry name" value="MTHFR"/>
    <property type="match status" value="1"/>
</dbReference>
<keyword evidence="6 8" id="KW-0560">Oxidoreductase</keyword>
<keyword evidence="5 8" id="KW-0274">FAD</keyword>
<name>A0A6L5XUL9_9FIRM</name>
<evidence type="ECO:0000256" key="1">
    <source>
        <dbReference type="ARBA" id="ARBA00001974"/>
    </source>
</evidence>
<evidence type="ECO:0000256" key="5">
    <source>
        <dbReference type="ARBA" id="ARBA00022827"/>
    </source>
</evidence>
<protein>
    <recommendedName>
        <fullName evidence="8">Methylenetetrahydrofolate reductase</fullName>
    </recommendedName>
</protein>
<dbReference type="Pfam" id="PF02219">
    <property type="entry name" value="MTHFR"/>
    <property type="match status" value="1"/>
</dbReference>
<evidence type="ECO:0000256" key="8">
    <source>
        <dbReference type="RuleBase" id="RU003862"/>
    </source>
</evidence>
<dbReference type="InterPro" id="IPR003171">
    <property type="entry name" value="Mehydrof_redctse-like"/>
</dbReference>
<evidence type="ECO:0000256" key="7">
    <source>
        <dbReference type="ARBA" id="ARBA00048628"/>
    </source>
</evidence>
<dbReference type="RefSeq" id="WP_154515951.1">
    <property type="nucleotide sequence ID" value="NZ_VUMT01000001.1"/>
</dbReference>
<keyword evidence="4 8" id="KW-0285">Flavoprotein</keyword>
<dbReference type="GO" id="GO:0005829">
    <property type="term" value="C:cytosol"/>
    <property type="evidence" value="ECO:0007669"/>
    <property type="project" value="TreeGrafter"/>
</dbReference>
<proteinExistence type="inferred from homology"/>
<accession>A0A6L5XUL9</accession>
<dbReference type="GO" id="GO:0071949">
    <property type="term" value="F:FAD binding"/>
    <property type="evidence" value="ECO:0007669"/>
    <property type="project" value="TreeGrafter"/>
</dbReference>
<evidence type="ECO:0000256" key="4">
    <source>
        <dbReference type="ARBA" id="ARBA00022630"/>
    </source>
</evidence>
<comment type="caution">
    <text evidence="9">The sequence shown here is derived from an EMBL/GenBank/DDBJ whole genome shotgun (WGS) entry which is preliminary data.</text>
</comment>
<dbReference type="Gene3D" id="3.20.20.220">
    <property type="match status" value="1"/>
</dbReference>
<evidence type="ECO:0000256" key="3">
    <source>
        <dbReference type="ARBA" id="ARBA00006743"/>
    </source>
</evidence>
<keyword evidence="10" id="KW-1185">Reference proteome</keyword>
<dbReference type="InterPro" id="IPR029041">
    <property type="entry name" value="FAD-linked_oxidoreductase-like"/>
</dbReference>
<comment type="catalytic activity">
    <reaction evidence="7">
        <text>(6S)-5-methyl-5,6,7,8-tetrahydrofolate + NAD(+) = (6R)-5,10-methylene-5,6,7,8-tetrahydrofolate + NADH + H(+)</text>
        <dbReference type="Rhea" id="RHEA:19821"/>
        <dbReference type="ChEBI" id="CHEBI:15378"/>
        <dbReference type="ChEBI" id="CHEBI:15636"/>
        <dbReference type="ChEBI" id="CHEBI:18608"/>
        <dbReference type="ChEBI" id="CHEBI:57540"/>
        <dbReference type="ChEBI" id="CHEBI:57945"/>
        <dbReference type="EC" id="1.5.1.54"/>
    </reaction>
    <physiologicalReaction direction="right-to-left" evidence="7">
        <dbReference type="Rhea" id="RHEA:19823"/>
    </physiologicalReaction>
</comment>
<dbReference type="SUPFAM" id="SSF51730">
    <property type="entry name" value="FAD-linked oxidoreductase"/>
    <property type="match status" value="1"/>
</dbReference>
<reference evidence="9 10" key="1">
    <citation type="submission" date="2019-08" db="EMBL/GenBank/DDBJ databases">
        <title>In-depth cultivation of the pig gut microbiome towards novel bacterial diversity and tailored functional studies.</title>
        <authorList>
            <person name="Wylensek D."/>
            <person name="Hitch T.C.A."/>
            <person name="Clavel T."/>
        </authorList>
    </citation>
    <scope>NUCLEOTIDE SEQUENCE [LARGE SCALE GENOMIC DNA]</scope>
    <source>
        <strain evidence="9 10">WCA-693-APC-MOT-I</strain>
    </source>
</reference>
<dbReference type="PANTHER" id="PTHR45754">
    <property type="entry name" value="METHYLENETETRAHYDROFOLATE REDUCTASE"/>
    <property type="match status" value="1"/>
</dbReference>
<dbReference type="EMBL" id="VUMT01000001">
    <property type="protein sequence ID" value="MSS62485.1"/>
    <property type="molecule type" value="Genomic_DNA"/>
</dbReference>
<evidence type="ECO:0000256" key="2">
    <source>
        <dbReference type="ARBA" id="ARBA00004777"/>
    </source>
</evidence>